<evidence type="ECO:0000313" key="1">
    <source>
        <dbReference type="EMBL" id="RRQ49648.1"/>
    </source>
</evidence>
<dbReference type="Proteomes" id="UP000286990">
    <property type="component" value="Unassembled WGS sequence"/>
</dbReference>
<gene>
    <name evidence="1" type="ORF">DZC72_03365</name>
</gene>
<evidence type="ECO:0000313" key="2">
    <source>
        <dbReference type="Proteomes" id="UP000286990"/>
    </source>
</evidence>
<reference evidence="2" key="2">
    <citation type="submission" date="2018-12" db="EMBL/GenBank/DDBJ databases">
        <title>Maribacter lutimaris sp. nov., isolated from marine sediment.</title>
        <authorList>
            <person name="Kim K.K."/>
        </authorList>
    </citation>
    <scope>NUCLEOTIDE SEQUENCE [LARGE SCALE GENOMIC DNA]</scope>
    <source>
        <strain evidence="2">PoM-212</strain>
    </source>
</reference>
<organism evidence="1 2">
    <name type="scientific">Maribacter algicola</name>
    <dbReference type="NCBI Taxonomy" id="2498892"/>
    <lineage>
        <taxon>Bacteria</taxon>
        <taxon>Pseudomonadati</taxon>
        <taxon>Bacteroidota</taxon>
        <taxon>Flavobacteriia</taxon>
        <taxon>Flavobacteriales</taxon>
        <taxon>Flavobacteriaceae</taxon>
        <taxon>Maribacter</taxon>
    </lineage>
</organism>
<dbReference type="AlphaFoldDB" id="A0A426RKU6"/>
<dbReference type="EMBL" id="QUSX01000001">
    <property type="protein sequence ID" value="RRQ49648.1"/>
    <property type="molecule type" value="Genomic_DNA"/>
</dbReference>
<dbReference type="Gene3D" id="1.10.10.2830">
    <property type="match status" value="1"/>
</dbReference>
<keyword evidence="2" id="KW-1185">Reference proteome</keyword>
<sequence length="77" mass="9114">MNVKPTEEVEDFQFLLDRYEPVEIAKRLERSENYIRQLIKLAGLIEGFKEFVRNGQMTISPGMVVALFEPFFFLRID</sequence>
<comment type="caution">
    <text evidence="1">The sequence shown here is derived from an EMBL/GenBank/DDBJ whole genome shotgun (WGS) entry which is preliminary data.</text>
</comment>
<protein>
    <submittedName>
        <fullName evidence="1">Uncharacterized protein</fullName>
    </submittedName>
</protein>
<proteinExistence type="predicted"/>
<dbReference type="RefSeq" id="WP_125221468.1">
    <property type="nucleotide sequence ID" value="NZ_QUSX01000001.1"/>
</dbReference>
<dbReference type="SUPFAM" id="SSF109709">
    <property type="entry name" value="KorB DNA-binding domain-like"/>
    <property type="match status" value="1"/>
</dbReference>
<dbReference type="OrthoDB" id="9796891at2"/>
<name>A0A426RKU6_9FLAO</name>
<accession>A0A426RKU6</accession>
<reference evidence="2" key="1">
    <citation type="submission" date="2018-08" db="EMBL/GenBank/DDBJ databases">
        <authorList>
            <person name="Khan S.A."/>
            <person name="J S.E."/>
        </authorList>
    </citation>
    <scope>NUCLEOTIDE SEQUENCE [LARGE SCALE GENOMIC DNA]</scope>
    <source>
        <strain evidence="2">PoM-212</strain>
    </source>
</reference>